<keyword evidence="4" id="KW-0964">Secreted</keyword>
<dbReference type="InterPro" id="IPR054399">
    <property type="entry name" value="Fervidolysin-like_N_prodom"/>
</dbReference>
<evidence type="ECO:0000256" key="9">
    <source>
        <dbReference type="ARBA" id="ARBA00022837"/>
    </source>
</evidence>
<dbReference type="Proteomes" id="UP001597318">
    <property type="component" value="Unassembled WGS sequence"/>
</dbReference>
<feature type="active site" description="Charge relay system" evidence="10">
    <location>
        <position position="173"/>
    </location>
</feature>
<dbReference type="SUPFAM" id="SSF52743">
    <property type="entry name" value="Subtilisin-like"/>
    <property type="match status" value="1"/>
</dbReference>
<feature type="active site" description="Charge relay system" evidence="10">
    <location>
        <position position="363"/>
    </location>
</feature>
<dbReference type="InterPro" id="IPR023827">
    <property type="entry name" value="Peptidase_S8_Asp-AS"/>
</dbReference>
<evidence type="ECO:0000256" key="10">
    <source>
        <dbReference type="PROSITE-ProRule" id="PRU01240"/>
    </source>
</evidence>
<evidence type="ECO:0000256" key="12">
    <source>
        <dbReference type="SAM" id="SignalP"/>
    </source>
</evidence>
<evidence type="ECO:0000256" key="3">
    <source>
        <dbReference type="ARBA" id="ARBA00011073"/>
    </source>
</evidence>
<proteinExistence type="inferred from homology"/>
<dbReference type="PANTHER" id="PTHR43806:SF11">
    <property type="entry name" value="CEREVISIN-RELATED"/>
    <property type="match status" value="1"/>
</dbReference>
<dbReference type="InterPro" id="IPR015500">
    <property type="entry name" value="Peptidase_S8_subtilisin-rel"/>
</dbReference>
<sequence length="1170" mass="128896">MKSFKKAGVMAFALALTFSSVGQSQVSYATSQPEQAQKSYNEALSKLGFKNSSVQSLPTSKGEDEVYFEDLLVVKYKKGISSNTHKKMGTTLVKKVSSLQYDVVRVTNKKNLDKIAADYMKRADVQSVSKSAKISKLGLPDQKRSEMYHLDNLKMDDATKLAGKNKVKVAVVDTGVDANHPELKNKIVYNYNVMDPMKKGATDLHGTHVAGIIAAEKNNEVGGYGVNPNVQIVSIDVFNRSMFASDYSVAEGILEAVKQKVQVINLSLGSTVPSPIIKEAIDKAIEANITVVAAAGNSGSEMLEYPASFNGVISVGATNEENQLAEFSTYGSSVDVVAPGQDIYSSAYDAERGSTFMKLDGTSMASPVVAGTVSLLLSKNPKLTPQQVQYILNTTATDLGSRGYDTTYGFGLINPINALKYDTSKIPAVQKVSENQLVEKAKKLDGEGKSVQKGAITKLYQTDYYQLPVNAGEYVQVSLDPYKKNNDYEYELYFFPEGETEAAAEKLTVNDVTVGATEASLYKAPEAGTVVIGVKDALKKYSESAKQTYTLTVEKVAELQEDGLSEENMASITKFPYKSGNLYFTEATPPVSEEETPAEEEVPVDPLAIGDSDFFTFSIPESSDSSETYEFSSTGVPGIDVTLNLYMVEKFEMDGEVIEEKMLYDAVNDKGYGQGESFTFTGMPGATYILEVTNNPLSELLMWGYLDSELDLTRGFSSNIPYQVTLDKAVLPADEDQFPEASYDYSEEVTEEYVEQAYRTKDSIRNGILEDLLALLMGGQEDYYSLVPEIAMPYTLDEEKTGYFQYSGDEDWYSVELDKAGLYEVSYDSNGAEAGIEIYQQDPETGSFIMLASNQYFDMVGVSMNEKTYVGLKADQTYYIKLADPNYRPNFNEYTFSAKFVAESPVDKQESNDVYAEATELKPGTITGNFSTEQDMDMFYFTPDSNGIYGYQVQPVESKTNSKYPKQIQRELDPVVFVIEDTDGDGELDVEEEGKLTITDFGFSGDEERGSFNASKGKGYFVVLFDYYGTSSFKDYKFTFASGNKVDEDKGSVIKNNVPSKPISLSKDKSGKLTGTGYLNPSTGKGDVDYYKLVIPNAKQKYKVSLDVPTDVDGVISLYEANGKQILKKDLYGKGDSEEFYVNLKKGTYFFKVEDKNGNASISPYKLTLQ</sequence>
<evidence type="ECO:0000313" key="16">
    <source>
        <dbReference type="Proteomes" id="UP001597318"/>
    </source>
</evidence>
<feature type="signal peptide" evidence="12">
    <location>
        <begin position="1"/>
        <end position="24"/>
    </location>
</feature>
<keyword evidence="9" id="KW-0106">Calcium</keyword>
<feature type="domain" description="Peptidase S8/S53" evidence="13">
    <location>
        <begin position="165"/>
        <end position="411"/>
    </location>
</feature>
<dbReference type="Gene3D" id="2.60.120.380">
    <property type="match status" value="4"/>
</dbReference>
<dbReference type="InterPro" id="IPR050131">
    <property type="entry name" value="Peptidase_S8_subtilisin-like"/>
</dbReference>
<dbReference type="InterPro" id="IPR023828">
    <property type="entry name" value="Peptidase_S8_Ser-AS"/>
</dbReference>
<dbReference type="Pfam" id="PF22148">
    <property type="entry name" value="Fervidolysin_NPro-like"/>
    <property type="match status" value="1"/>
</dbReference>
<evidence type="ECO:0000256" key="7">
    <source>
        <dbReference type="ARBA" id="ARBA00022801"/>
    </source>
</evidence>
<organism evidence="15 16">
    <name type="scientific">Metabacillus endolithicus</name>
    <dbReference type="NCBI Taxonomy" id="1535204"/>
    <lineage>
        <taxon>Bacteria</taxon>
        <taxon>Bacillati</taxon>
        <taxon>Bacillota</taxon>
        <taxon>Bacilli</taxon>
        <taxon>Bacillales</taxon>
        <taxon>Bacillaceae</taxon>
        <taxon>Metabacillus</taxon>
    </lineage>
</organism>
<dbReference type="InterPro" id="IPR000209">
    <property type="entry name" value="Peptidase_S8/S53_dom"/>
</dbReference>
<comment type="similarity">
    <text evidence="3 10 11">Belongs to the peptidase S8 family.</text>
</comment>
<comment type="cofactor">
    <cofactor evidence="1">
        <name>Ca(2+)</name>
        <dbReference type="ChEBI" id="CHEBI:29108"/>
    </cofactor>
</comment>
<feature type="chain" id="PRO_5047148339" evidence="12">
    <location>
        <begin position="25"/>
        <end position="1170"/>
    </location>
</feature>
<dbReference type="PROSITE" id="PS51892">
    <property type="entry name" value="SUBTILASE"/>
    <property type="match status" value="1"/>
</dbReference>
<feature type="active site" description="Charge relay system" evidence="10">
    <location>
        <position position="205"/>
    </location>
</feature>
<dbReference type="InterPro" id="IPR022398">
    <property type="entry name" value="Peptidase_S8_His-AS"/>
</dbReference>
<dbReference type="Gene3D" id="3.40.50.200">
    <property type="entry name" value="Peptidase S8/S53 domain"/>
    <property type="match status" value="1"/>
</dbReference>
<evidence type="ECO:0000256" key="2">
    <source>
        <dbReference type="ARBA" id="ARBA00004613"/>
    </source>
</evidence>
<evidence type="ECO:0000256" key="4">
    <source>
        <dbReference type="ARBA" id="ARBA00022525"/>
    </source>
</evidence>
<dbReference type="InterPro" id="IPR034202">
    <property type="entry name" value="Subtilisin_Carlsberg-like"/>
</dbReference>
<keyword evidence="8 10" id="KW-0720">Serine protease</keyword>
<comment type="subcellular location">
    <subcellularLocation>
        <location evidence="2">Secreted</location>
    </subcellularLocation>
</comment>
<evidence type="ECO:0000256" key="6">
    <source>
        <dbReference type="ARBA" id="ARBA00022723"/>
    </source>
</evidence>
<name>A0ABW5BYF0_9BACI</name>
<evidence type="ECO:0000259" key="13">
    <source>
        <dbReference type="Pfam" id="PF00082"/>
    </source>
</evidence>
<evidence type="ECO:0000256" key="8">
    <source>
        <dbReference type="ARBA" id="ARBA00022825"/>
    </source>
</evidence>
<keyword evidence="7 10" id="KW-0378">Hydrolase</keyword>
<keyword evidence="6" id="KW-0479">Metal-binding</keyword>
<gene>
    <name evidence="15" type="ORF">ACFSKK_14375</name>
</gene>
<keyword evidence="16" id="KW-1185">Reference proteome</keyword>
<dbReference type="PRINTS" id="PR00723">
    <property type="entry name" value="SUBTILISIN"/>
</dbReference>
<dbReference type="PROSITE" id="PS00138">
    <property type="entry name" value="SUBTILASE_SER"/>
    <property type="match status" value="1"/>
</dbReference>
<keyword evidence="12" id="KW-0732">Signal</keyword>
<dbReference type="PROSITE" id="PS00137">
    <property type="entry name" value="SUBTILASE_HIS"/>
    <property type="match status" value="1"/>
</dbReference>
<reference evidence="16" key="1">
    <citation type="journal article" date="2019" name="Int. J. Syst. Evol. Microbiol.">
        <title>The Global Catalogue of Microorganisms (GCM) 10K type strain sequencing project: providing services to taxonomists for standard genome sequencing and annotation.</title>
        <authorList>
            <consortium name="The Broad Institute Genomics Platform"/>
            <consortium name="The Broad Institute Genome Sequencing Center for Infectious Disease"/>
            <person name="Wu L."/>
            <person name="Ma J."/>
        </authorList>
    </citation>
    <scope>NUCLEOTIDE SEQUENCE [LARGE SCALE GENOMIC DNA]</scope>
    <source>
        <strain evidence="16">CGMCC 1.15474</strain>
    </source>
</reference>
<evidence type="ECO:0000256" key="5">
    <source>
        <dbReference type="ARBA" id="ARBA00022670"/>
    </source>
</evidence>
<evidence type="ECO:0000256" key="1">
    <source>
        <dbReference type="ARBA" id="ARBA00001913"/>
    </source>
</evidence>
<keyword evidence="5 10" id="KW-0645">Protease</keyword>
<dbReference type="PANTHER" id="PTHR43806">
    <property type="entry name" value="PEPTIDASE S8"/>
    <property type="match status" value="1"/>
</dbReference>
<evidence type="ECO:0000256" key="11">
    <source>
        <dbReference type="RuleBase" id="RU003355"/>
    </source>
</evidence>
<evidence type="ECO:0000313" key="15">
    <source>
        <dbReference type="EMBL" id="MFD2214872.1"/>
    </source>
</evidence>
<dbReference type="Pfam" id="PF00082">
    <property type="entry name" value="Peptidase_S8"/>
    <property type="match status" value="1"/>
</dbReference>
<dbReference type="PROSITE" id="PS00136">
    <property type="entry name" value="SUBTILASE_ASP"/>
    <property type="match status" value="1"/>
</dbReference>
<accession>A0ABW5BYF0</accession>
<comment type="caution">
    <text evidence="15">The sequence shown here is derived from an EMBL/GenBank/DDBJ whole genome shotgun (WGS) entry which is preliminary data.</text>
</comment>
<dbReference type="InterPro" id="IPR036852">
    <property type="entry name" value="Peptidase_S8/S53_dom_sf"/>
</dbReference>
<feature type="domain" description="Fervidolysin-like N-terminal prodomain" evidence="14">
    <location>
        <begin position="62"/>
        <end position="127"/>
    </location>
</feature>
<dbReference type="CDD" id="cd07477">
    <property type="entry name" value="Peptidases_S8_Subtilisin_subset"/>
    <property type="match status" value="1"/>
</dbReference>
<dbReference type="RefSeq" id="WP_379052226.1">
    <property type="nucleotide sequence ID" value="NZ_JBHUIK010000003.1"/>
</dbReference>
<protein>
    <submittedName>
        <fullName evidence="15">S8 family serine peptidase</fullName>
    </submittedName>
</protein>
<evidence type="ECO:0000259" key="14">
    <source>
        <dbReference type="Pfam" id="PF22148"/>
    </source>
</evidence>
<dbReference type="EMBL" id="JBHUIK010000003">
    <property type="protein sequence ID" value="MFD2214872.1"/>
    <property type="molecule type" value="Genomic_DNA"/>
</dbReference>